<protein>
    <submittedName>
        <fullName evidence="1">Uncharacterized protein</fullName>
    </submittedName>
</protein>
<sequence length="41" mass="4917">MVVPTFLPFRNQKIRRKIIFVSVGTPTFRKNFPISHVIKRF</sequence>
<dbReference type="AlphaFoldDB" id="A0AA87SY96"/>
<dbReference type="EMBL" id="AKWM02000025">
    <property type="protein sequence ID" value="EKS01041.1"/>
    <property type="molecule type" value="Genomic_DNA"/>
</dbReference>
<proteinExistence type="predicted"/>
<reference evidence="1 2" key="1">
    <citation type="journal article" date="2014" name="Int. J. Syst. Evol. Microbiol.">
        <title>Leptospira mayottensis sp. nov., a pathogenic species of the genus Leptospira isolated from humans.</title>
        <authorList>
            <person name="Bourhy P."/>
            <person name="Collet L."/>
            <person name="Brisse S."/>
            <person name="Picardeau M."/>
        </authorList>
    </citation>
    <scope>NUCLEOTIDE SEQUENCE [LARGE SCALE GENOMIC DNA]</scope>
    <source>
        <strain evidence="1 2">200901122</strain>
    </source>
</reference>
<organism evidence="1 2">
    <name type="scientific">Leptospira mayottensis 200901122</name>
    <dbReference type="NCBI Taxonomy" id="1193010"/>
    <lineage>
        <taxon>Bacteria</taxon>
        <taxon>Pseudomonadati</taxon>
        <taxon>Spirochaetota</taxon>
        <taxon>Spirochaetia</taxon>
        <taxon>Leptospirales</taxon>
        <taxon>Leptospiraceae</taxon>
        <taxon>Leptospira</taxon>
    </lineage>
</organism>
<evidence type="ECO:0000313" key="2">
    <source>
        <dbReference type="Proteomes" id="UP000001343"/>
    </source>
</evidence>
<name>A0AA87SY96_9LEPT</name>
<gene>
    <name evidence="1" type="ORF">LEP1GSC125_1988</name>
</gene>
<evidence type="ECO:0000313" key="1">
    <source>
        <dbReference type="EMBL" id="EKS01041.1"/>
    </source>
</evidence>
<comment type="caution">
    <text evidence="1">The sequence shown here is derived from an EMBL/GenBank/DDBJ whole genome shotgun (WGS) entry which is preliminary data.</text>
</comment>
<accession>A0AA87SY96</accession>
<dbReference type="Proteomes" id="UP000001343">
    <property type="component" value="Unassembled WGS sequence"/>
</dbReference>